<comment type="caution">
    <text evidence="7">The sequence shown here is derived from an EMBL/GenBank/DDBJ whole genome shotgun (WGS) entry which is preliminary data.</text>
</comment>
<dbReference type="Pfam" id="PF00557">
    <property type="entry name" value="Peptidase_M24"/>
    <property type="match status" value="1"/>
</dbReference>
<dbReference type="PANTHER" id="PTHR46112:SF8">
    <property type="entry name" value="CYTOPLASMIC PEPTIDASE PEPQ-RELATED"/>
    <property type="match status" value="1"/>
</dbReference>
<dbReference type="PROSITE" id="PS00491">
    <property type="entry name" value="PROLINE_PEPTIDASE"/>
    <property type="match status" value="1"/>
</dbReference>
<protein>
    <submittedName>
        <fullName evidence="7">Xaa-Pro peptidase family protein</fullName>
    </submittedName>
</protein>
<evidence type="ECO:0000256" key="3">
    <source>
        <dbReference type="RuleBase" id="RU000590"/>
    </source>
</evidence>
<evidence type="ECO:0000313" key="7">
    <source>
        <dbReference type="EMBL" id="GAA4230519.1"/>
    </source>
</evidence>
<reference evidence="8" key="1">
    <citation type="journal article" date="2019" name="Int. J. Syst. Evol. Microbiol.">
        <title>The Global Catalogue of Microorganisms (GCM) 10K type strain sequencing project: providing services to taxonomists for standard genome sequencing and annotation.</title>
        <authorList>
            <consortium name="The Broad Institute Genomics Platform"/>
            <consortium name="The Broad Institute Genome Sequencing Center for Infectious Disease"/>
            <person name="Wu L."/>
            <person name="Ma J."/>
        </authorList>
    </citation>
    <scope>NUCLEOTIDE SEQUENCE [LARGE SCALE GENOMIC DNA]</scope>
    <source>
        <strain evidence="8">JCM 17440</strain>
    </source>
</reference>
<dbReference type="InterPro" id="IPR000994">
    <property type="entry name" value="Pept_M24"/>
</dbReference>
<accession>A0ABP8BYR9</accession>
<dbReference type="PANTHER" id="PTHR46112">
    <property type="entry name" value="AMINOPEPTIDASE"/>
    <property type="match status" value="1"/>
</dbReference>
<dbReference type="InterPro" id="IPR001131">
    <property type="entry name" value="Peptidase_M24B_aminopep-P_CS"/>
</dbReference>
<evidence type="ECO:0000256" key="1">
    <source>
        <dbReference type="ARBA" id="ARBA00022723"/>
    </source>
</evidence>
<keyword evidence="8" id="KW-1185">Reference proteome</keyword>
<feature type="region of interest" description="Disordered" evidence="4">
    <location>
        <begin position="1"/>
        <end position="20"/>
    </location>
</feature>
<dbReference type="InterPro" id="IPR029149">
    <property type="entry name" value="Creatin/AminoP/Spt16_N"/>
</dbReference>
<evidence type="ECO:0000259" key="6">
    <source>
        <dbReference type="Pfam" id="PF01321"/>
    </source>
</evidence>
<dbReference type="Proteomes" id="UP001501710">
    <property type="component" value="Unassembled WGS sequence"/>
</dbReference>
<evidence type="ECO:0000256" key="2">
    <source>
        <dbReference type="ARBA" id="ARBA00022801"/>
    </source>
</evidence>
<dbReference type="CDD" id="cd01092">
    <property type="entry name" value="APP-like"/>
    <property type="match status" value="1"/>
</dbReference>
<dbReference type="Pfam" id="PF01321">
    <property type="entry name" value="Creatinase_N"/>
    <property type="match status" value="1"/>
</dbReference>
<dbReference type="SUPFAM" id="SSF53092">
    <property type="entry name" value="Creatinase/prolidase N-terminal domain"/>
    <property type="match status" value="1"/>
</dbReference>
<comment type="similarity">
    <text evidence="3">Belongs to the peptidase M24B family.</text>
</comment>
<name>A0ABP8BYR9_9ACTN</name>
<proteinExistence type="inferred from homology"/>
<dbReference type="Gene3D" id="3.90.230.10">
    <property type="entry name" value="Creatinase/methionine aminopeptidase superfamily"/>
    <property type="match status" value="1"/>
</dbReference>
<keyword evidence="1 3" id="KW-0479">Metal-binding</keyword>
<evidence type="ECO:0000313" key="8">
    <source>
        <dbReference type="Proteomes" id="UP001501710"/>
    </source>
</evidence>
<evidence type="ECO:0000256" key="4">
    <source>
        <dbReference type="SAM" id="MobiDB-lite"/>
    </source>
</evidence>
<dbReference type="EMBL" id="BAABAS010000005">
    <property type="protein sequence ID" value="GAA4230519.1"/>
    <property type="molecule type" value="Genomic_DNA"/>
</dbReference>
<dbReference type="InterPro" id="IPR000587">
    <property type="entry name" value="Creatinase_N"/>
</dbReference>
<evidence type="ECO:0000259" key="5">
    <source>
        <dbReference type="Pfam" id="PF00557"/>
    </source>
</evidence>
<keyword evidence="2" id="KW-0378">Hydrolase</keyword>
<organism evidence="7 8">
    <name type="scientific">Actinomadura meridiana</name>
    <dbReference type="NCBI Taxonomy" id="559626"/>
    <lineage>
        <taxon>Bacteria</taxon>
        <taxon>Bacillati</taxon>
        <taxon>Actinomycetota</taxon>
        <taxon>Actinomycetes</taxon>
        <taxon>Streptosporangiales</taxon>
        <taxon>Thermomonosporaceae</taxon>
        <taxon>Actinomadura</taxon>
    </lineage>
</organism>
<dbReference type="InterPro" id="IPR036005">
    <property type="entry name" value="Creatinase/aminopeptidase-like"/>
</dbReference>
<dbReference type="Gene3D" id="3.40.350.10">
    <property type="entry name" value="Creatinase/prolidase N-terminal domain"/>
    <property type="match status" value="1"/>
</dbReference>
<dbReference type="SUPFAM" id="SSF55920">
    <property type="entry name" value="Creatinase/aminopeptidase"/>
    <property type="match status" value="1"/>
</dbReference>
<feature type="domain" description="Peptidase M24" evidence="5">
    <location>
        <begin position="197"/>
        <end position="398"/>
    </location>
</feature>
<feature type="domain" description="Creatinase N-terminal" evidence="6">
    <location>
        <begin position="60"/>
        <end position="189"/>
    </location>
</feature>
<dbReference type="InterPro" id="IPR050659">
    <property type="entry name" value="Peptidase_M24B"/>
</dbReference>
<sequence>MPRAPRHAARPNMGPTPRITLDRTRPRVLARPCHIAVGTASPPARTVIYSRLMGETHLARRRALAALVAAHDADALLVTRLVNVRYLTGLDSSRAALLVPADGPAVLATDGRYAGTAERVCPDVELVVDRQVTGKLVARAAAEGNRRLGFEAHDMTVEQHTALTERIRADQIRVELVPLGRLVEELRVVKDEEEIGLLREACAISCRAFETVLPEIRAGVTERAVAVALERAMVDHGAERAAFESIVASGPNGAVPHHHPGGRELQGGDLVTIDFGALYEGYHADMTRTVAIGEPAGWQRDVYDLVLRAQLAGIATAAPGVPVGAVDAAARDVIKDAGHGDAFVHGLGHGVGLEVHEDPFLGYDKTGKLSNRVPITAEPGVYLTGRGGVRIEDTLVVRSDGPEILTTTTKDLLVL</sequence>
<gene>
    <name evidence="7" type="ORF">GCM10022254_25550</name>
</gene>